<feature type="transmembrane region" description="Helical" evidence="16">
    <location>
        <begin position="33"/>
        <end position="54"/>
    </location>
</feature>
<reference evidence="18" key="2">
    <citation type="submission" date="2025-08" db="UniProtKB">
        <authorList>
            <consortium name="Ensembl"/>
        </authorList>
    </citation>
    <scope>IDENTIFICATION</scope>
</reference>
<feature type="transmembrane region" description="Helical" evidence="16">
    <location>
        <begin position="500"/>
        <end position="522"/>
    </location>
</feature>
<feature type="region of interest" description="Disordered" evidence="17">
    <location>
        <begin position="703"/>
        <end position="729"/>
    </location>
</feature>
<dbReference type="InterPro" id="IPR007603">
    <property type="entry name" value="Choline_transptr-like"/>
</dbReference>
<comment type="catalytic activity">
    <reaction evidence="15">
        <text>ethanolamine(out) + n H(+)(in) = ethanolamine(in) + n H(+)(out)</text>
        <dbReference type="Rhea" id="RHEA:75467"/>
        <dbReference type="ChEBI" id="CHEBI:15378"/>
        <dbReference type="ChEBI" id="CHEBI:57603"/>
    </reaction>
</comment>
<dbReference type="GeneID" id="115047392"/>
<dbReference type="GO" id="GO:0005886">
    <property type="term" value="C:plasma membrane"/>
    <property type="evidence" value="ECO:0007669"/>
    <property type="project" value="UniProtKB-SubCell"/>
</dbReference>
<reference evidence="18" key="3">
    <citation type="submission" date="2025-09" db="UniProtKB">
        <authorList>
            <consortium name="Ensembl"/>
        </authorList>
    </citation>
    <scope>IDENTIFICATION</scope>
</reference>
<proteinExistence type="inferred from homology"/>
<dbReference type="InParanoid" id="A0A665VZS6"/>
<dbReference type="GO" id="GO:0005741">
    <property type="term" value="C:mitochondrial outer membrane"/>
    <property type="evidence" value="ECO:0007669"/>
    <property type="project" value="UniProtKB-SubCell"/>
</dbReference>
<keyword evidence="9" id="KW-1000">Mitochondrion outer membrane</keyword>
<dbReference type="PANTHER" id="PTHR12385">
    <property type="entry name" value="CHOLINE TRANSPORTER-LIKE (SLC FAMILY 44)"/>
    <property type="match status" value="1"/>
</dbReference>
<feature type="transmembrane region" description="Helical" evidence="16">
    <location>
        <begin position="635"/>
        <end position="662"/>
    </location>
</feature>
<dbReference type="OrthoDB" id="420519at2759"/>
<dbReference type="PANTHER" id="PTHR12385:SF34">
    <property type="entry name" value="CHOLINE TRANSPORTER-LIKE PROTEIN 2"/>
    <property type="match status" value="1"/>
</dbReference>
<keyword evidence="6" id="KW-1003">Cell membrane</keyword>
<keyword evidence="11" id="KW-0496">Mitochondrion</keyword>
<name>A0A665VZS6_ECHNA</name>
<dbReference type="Pfam" id="PF04515">
    <property type="entry name" value="Choline_transpo"/>
    <property type="match status" value="1"/>
</dbReference>
<sequence length="729" mass="82733">MAEDGEYYGKHGEPRKYDPTFKGPIQNRGCTDIVCCILFVLALLGYIAVGILAWSQGDPRKVIYPTDSRGQFCGQAGTELEKKPLLFYFNIMKCASPMVLLEFQCPTTQMCVEKCPEKFMTLLKAYTNKNDFEYYKKFCKEGVTNTMGAPEILRLGLCPAMLTPSKPFTRRCFPALGQKGKVITVGNISSFDDGYGNMRDAKDLVDGVKNATVVIEARQVVMKIFEDYTQSWYWILIGLVIAMVTSLLFIILLRYLAGIMVWVMIVLVILVIGYGIFHCYMEYAALKGEPGANVTIQQLGFQTDLSVYLQIRQTWLAFMIILAIVDVVIILLLIFLRKRILIAVALIKEASRAIGHVMCSLFFPLFTFVLLAIVIAYWAVTAVFLSTSNEPVYKVFNETLCEHSRKLCDPANYTTSLMKAQCPDSECLFAFYGGETVYHKYLIGLQFYNVFLFFWCANFVIGLGQMTLAGAFASYYWAFVKPDDMPAFPVFSSLGRSLRYHTGSLAFGSLILSIIQIIRVLLEYLDHKLKGAKNKFAKFLLCCLKCCFWCLEKFIKFLNRNAYIMVAIYGKNFCTSARDAFFLLMRNMIRVAVLDKVTDFLLFLGKLLIVGLVGVFAFFFFSGRVKAFENTAPHLHYYWVPILTVVIGSYLIAHGFFSVYAMCVDTLFLCFCEDLERNDGSASRPYYMSSSLHEILWKNKAEDPASATLQQDDEDPQMNQHETKEEDAC</sequence>
<dbReference type="Proteomes" id="UP000472264">
    <property type="component" value="Chromosome 8"/>
</dbReference>
<evidence type="ECO:0000256" key="14">
    <source>
        <dbReference type="ARBA" id="ARBA00035093"/>
    </source>
</evidence>
<evidence type="ECO:0000256" key="5">
    <source>
        <dbReference type="ARBA" id="ARBA00022449"/>
    </source>
</evidence>
<keyword evidence="12 16" id="KW-0472">Membrane</keyword>
<evidence type="ECO:0000256" key="4">
    <source>
        <dbReference type="ARBA" id="ARBA00022448"/>
    </source>
</evidence>
<dbReference type="GO" id="GO:0015297">
    <property type="term" value="F:antiporter activity"/>
    <property type="evidence" value="ECO:0007669"/>
    <property type="project" value="UniProtKB-KW"/>
</dbReference>
<dbReference type="Ensembl" id="ENSENLT00000038115.1">
    <property type="protein sequence ID" value="ENSENLP00000037121.1"/>
    <property type="gene ID" value="ENSENLG00000016092.1"/>
</dbReference>
<evidence type="ECO:0000256" key="11">
    <source>
        <dbReference type="ARBA" id="ARBA00023128"/>
    </source>
</evidence>
<feature type="transmembrane region" description="Helical" evidence="16">
    <location>
        <begin position="315"/>
        <end position="336"/>
    </location>
</feature>
<feature type="transmembrane region" description="Helical" evidence="16">
    <location>
        <begin position="259"/>
        <end position="277"/>
    </location>
</feature>
<comment type="subcellular location">
    <subcellularLocation>
        <location evidence="2 16">Cell membrane</location>
        <topology evidence="2 16">Multi-pass membrane protein</topology>
    </subcellularLocation>
    <subcellularLocation>
        <location evidence="1">Mitochondrion outer membrane</location>
        <topology evidence="1">Multi-pass membrane protein</topology>
    </subcellularLocation>
</comment>
<evidence type="ECO:0000256" key="10">
    <source>
        <dbReference type="ARBA" id="ARBA00022989"/>
    </source>
</evidence>
<evidence type="ECO:0000256" key="15">
    <source>
        <dbReference type="ARBA" id="ARBA00036560"/>
    </source>
</evidence>
<evidence type="ECO:0000256" key="9">
    <source>
        <dbReference type="ARBA" id="ARBA00022787"/>
    </source>
</evidence>
<gene>
    <name evidence="18" type="primary">LOC115047392</name>
</gene>
<dbReference type="OMA" id="SNPENWI"/>
<feature type="transmembrane region" description="Helical" evidence="16">
    <location>
        <begin position="452"/>
        <end position="479"/>
    </location>
</feature>
<evidence type="ECO:0000256" key="8">
    <source>
        <dbReference type="ARBA" id="ARBA00022692"/>
    </source>
</evidence>
<organism evidence="18 19">
    <name type="scientific">Echeneis naucrates</name>
    <name type="common">Live sharksucker</name>
    <dbReference type="NCBI Taxonomy" id="173247"/>
    <lineage>
        <taxon>Eukaryota</taxon>
        <taxon>Metazoa</taxon>
        <taxon>Chordata</taxon>
        <taxon>Craniata</taxon>
        <taxon>Vertebrata</taxon>
        <taxon>Euteleostomi</taxon>
        <taxon>Actinopterygii</taxon>
        <taxon>Neopterygii</taxon>
        <taxon>Teleostei</taxon>
        <taxon>Neoteleostei</taxon>
        <taxon>Acanthomorphata</taxon>
        <taxon>Carangaria</taxon>
        <taxon>Carangiformes</taxon>
        <taxon>Echeneidae</taxon>
        <taxon>Echeneis</taxon>
    </lineage>
</organism>
<evidence type="ECO:0000256" key="7">
    <source>
        <dbReference type="ARBA" id="ARBA00022553"/>
    </source>
</evidence>
<feature type="transmembrane region" description="Helical" evidence="16">
    <location>
        <begin position="357"/>
        <end position="380"/>
    </location>
</feature>
<reference evidence="18" key="1">
    <citation type="submission" date="2021-04" db="EMBL/GenBank/DDBJ databases">
        <authorList>
            <consortium name="Wellcome Sanger Institute Data Sharing"/>
        </authorList>
    </citation>
    <scope>NUCLEOTIDE SEQUENCE [LARGE SCALE GENOMIC DNA]</scope>
</reference>
<keyword evidence="8 16" id="KW-0812">Transmembrane</keyword>
<keyword evidence="19" id="KW-1185">Reference proteome</keyword>
<evidence type="ECO:0000313" key="18">
    <source>
        <dbReference type="Ensembl" id="ENSENLP00000037121.1"/>
    </source>
</evidence>
<evidence type="ECO:0000256" key="12">
    <source>
        <dbReference type="ARBA" id="ARBA00023136"/>
    </source>
</evidence>
<evidence type="ECO:0000256" key="2">
    <source>
        <dbReference type="ARBA" id="ARBA00004651"/>
    </source>
</evidence>
<comment type="catalytic activity">
    <reaction evidence="14">
        <text>choline(out) + n H(+)(in) = choline(in) + n H(+)(out)</text>
        <dbReference type="Rhea" id="RHEA:75463"/>
        <dbReference type="ChEBI" id="CHEBI:15354"/>
        <dbReference type="ChEBI" id="CHEBI:15378"/>
    </reaction>
</comment>
<comment type="function">
    <text evidence="16">Choline transporter.</text>
</comment>
<evidence type="ECO:0000256" key="13">
    <source>
        <dbReference type="ARBA" id="ARBA00023180"/>
    </source>
</evidence>
<evidence type="ECO:0000256" key="6">
    <source>
        <dbReference type="ARBA" id="ARBA00022475"/>
    </source>
</evidence>
<evidence type="ECO:0000256" key="17">
    <source>
        <dbReference type="SAM" id="MobiDB-lite"/>
    </source>
</evidence>
<keyword evidence="13" id="KW-0325">Glycoprotein</keyword>
<dbReference type="AlphaFoldDB" id="A0A665VZS6"/>
<protein>
    <recommendedName>
        <fullName evidence="16">Choline transporter-like protein</fullName>
    </recommendedName>
</protein>
<evidence type="ECO:0000256" key="16">
    <source>
        <dbReference type="RuleBase" id="RU368066"/>
    </source>
</evidence>
<feature type="transmembrane region" description="Helical" evidence="16">
    <location>
        <begin position="600"/>
        <end position="623"/>
    </location>
</feature>
<keyword evidence="7" id="KW-0597">Phosphoprotein</keyword>
<keyword evidence="5" id="KW-0050">Antiport</keyword>
<evidence type="ECO:0000256" key="3">
    <source>
        <dbReference type="ARBA" id="ARBA00007168"/>
    </source>
</evidence>
<accession>A0A665VZS6</accession>
<evidence type="ECO:0000313" key="19">
    <source>
        <dbReference type="Proteomes" id="UP000472264"/>
    </source>
</evidence>
<evidence type="ECO:0000256" key="1">
    <source>
        <dbReference type="ARBA" id="ARBA00004374"/>
    </source>
</evidence>
<comment type="similarity">
    <text evidence="3 16">Belongs to the CTL (choline transporter-like) family.</text>
</comment>
<feature type="transmembrane region" description="Helical" evidence="16">
    <location>
        <begin position="232"/>
        <end position="252"/>
    </location>
</feature>
<keyword evidence="4" id="KW-0813">Transport</keyword>
<dbReference type="RefSeq" id="XP_029364152.1">
    <property type="nucleotide sequence ID" value="XM_029508292.1"/>
</dbReference>
<keyword evidence="10 16" id="KW-1133">Transmembrane helix</keyword>